<sequence length="99" mass="10922">MYAPKKFWTQLQSTAMAVYLLMLLTSCASLPVPSDDLLKDCSITYLGGAKGSTSSQDKVVKLAQDRRMDTVLCNKDKAALRAWKAEVCGTGKRRCTQDK</sequence>
<dbReference type="Pfam" id="PF23793">
    <property type="entry name" value="LysC"/>
    <property type="match status" value="1"/>
</dbReference>
<evidence type="ECO:0000313" key="1">
    <source>
        <dbReference type="EMBL" id="UGL61154.1"/>
    </source>
</evidence>
<organism evidence="1 2">
    <name type="scientific">Xanthomonas phage MUD8-T1</name>
    <dbReference type="NCBI Taxonomy" id="2886033"/>
    <lineage>
        <taxon>Viruses</taxon>
        <taxon>Duplodnaviria</taxon>
        <taxon>Heunggongvirae</taxon>
        <taxon>Uroviricota</taxon>
        <taxon>Caudoviricetes</taxon>
        <taxon>Autographivirales</taxon>
        <taxon>Autonotataviridae</taxon>
        <taxon>Gujervirinae</taxon>
        <taxon>Pradovirus</taxon>
        <taxon>Pradovirus MUD8T1</taxon>
    </lineage>
</organism>
<accession>A0AAE8YN81</accession>
<dbReference type="PROSITE" id="PS51257">
    <property type="entry name" value="PROKAR_LIPOPROTEIN"/>
    <property type="match status" value="1"/>
</dbReference>
<dbReference type="InterPro" id="IPR058979">
    <property type="entry name" value="LysC-like"/>
</dbReference>
<name>A0AAE8YN81_9CAUD</name>
<proteinExistence type="predicted"/>
<protein>
    <submittedName>
        <fullName evidence="1">O-spanin</fullName>
    </submittedName>
</protein>
<dbReference type="EMBL" id="OK258138">
    <property type="protein sequence ID" value="UGL61154.1"/>
    <property type="molecule type" value="Genomic_DNA"/>
</dbReference>
<reference evidence="1 2" key="1">
    <citation type="submission" date="2021-09" db="EMBL/GenBank/DDBJ databases">
        <authorList>
            <person name="Bringhurst R.M."/>
        </authorList>
    </citation>
    <scope>NUCLEOTIDE SEQUENCE [LARGE SCALE GENOMIC DNA]</scope>
</reference>
<dbReference type="Proteomes" id="UP000828597">
    <property type="component" value="Segment"/>
</dbReference>
<evidence type="ECO:0000313" key="2">
    <source>
        <dbReference type="Proteomes" id="UP000828597"/>
    </source>
</evidence>
<keyword evidence="2" id="KW-1185">Reference proteome</keyword>